<keyword evidence="2" id="KW-0472">Membrane</keyword>
<gene>
    <name evidence="5" type="ORF">MFIFM68171_02462</name>
</gene>
<dbReference type="Proteomes" id="UP001628179">
    <property type="component" value="Unassembled WGS sequence"/>
</dbReference>
<feature type="transmembrane region" description="Helical" evidence="2">
    <location>
        <begin position="297"/>
        <end position="326"/>
    </location>
</feature>
<evidence type="ECO:0000256" key="1">
    <source>
        <dbReference type="SAM" id="MobiDB-lite"/>
    </source>
</evidence>
<dbReference type="InterPro" id="IPR056145">
    <property type="entry name" value="DUF7728"/>
</dbReference>
<feature type="signal peptide" evidence="3">
    <location>
        <begin position="1"/>
        <end position="19"/>
    </location>
</feature>
<evidence type="ECO:0000259" key="4">
    <source>
        <dbReference type="Pfam" id="PF24854"/>
    </source>
</evidence>
<evidence type="ECO:0000256" key="3">
    <source>
        <dbReference type="SAM" id="SignalP"/>
    </source>
</evidence>
<dbReference type="PANTHER" id="PTHR40622">
    <property type="match status" value="1"/>
</dbReference>
<feature type="chain" id="PRO_5046181419" description="DUF7728 domain-containing protein" evidence="3">
    <location>
        <begin position="20"/>
        <end position="376"/>
    </location>
</feature>
<feature type="compositionally biased region" description="Basic residues" evidence="1">
    <location>
        <begin position="332"/>
        <end position="342"/>
    </location>
</feature>
<dbReference type="RefSeq" id="XP_070913985.1">
    <property type="nucleotide sequence ID" value="XM_071057884.1"/>
</dbReference>
<dbReference type="Pfam" id="PF24854">
    <property type="entry name" value="DUF7728"/>
    <property type="match status" value="1"/>
</dbReference>
<keyword evidence="6" id="KW-1185">Reference proteome</keyword>
<feature type="region of interest" description="Disordered" evidence="1">
    <location>
        <begin position="332"/>
        <end position="376"/>
    </location>
</feature>
<name>A0ABQ0G3D8_9PEZI</name>
<proteinExistence type="predicted"/>
<dbReference type="EMBL" id="BAAFSV010000001">
    <property type="protein sequence ID" value="GAB1312252.1"/>
    <property type="molecule type" value="Genomic_DNA"/>
</dbReference>
<feature type="compositionally biased region" description="Acidic residues" evidence="1">
    <location>
        <begin position="357"/>
        <end position="369"/>
    </location>
</feature>
<evidence type="ECO:0000313" key="5">
    <source>
        <dbReference type="EMBL" id="GAB1312252.1"/>
    </source>
</evidence>
<dbReference type="PANTHER" id="PTHR40622:SF1">
    <property type="match status" value="1"/>
</dbReference>
<sequence>MLLQPLTVAGLLALPATQAFLLPPEVSDADTRIAHDLAVVGPQITEIHVLDVECPGCPILVKGKHGHNIQAPTDRANHLELTFTIDHQPAFDRLLVNGMEIYPSSNPLRALSEVLSAPQILDAEDGTHHDGRKHKRPHHGKLLPQRLGYGLNVAGKKDANGEFMLVDVDLQILEVGTTFIDGIPNVNVKLVKDKAGRLVISRIGTTEPKRLLEAAEGGPEECKTMLCTLMAIAKGTKEKLGKLKPFGKCHGGHAKGGMRPAGGHPHPNPLHGGGAHWRERYGKHSWGQLFKNIASHIILPVLIGIVAGVSISLVGMAVGTVLVSLWRMSRRRRSHRRSRRASRKEAAVAEEKAVLIEDQDPPPSYDEEETAKPAEI</sequence>
<accession>A0ABQ0G3D8</accession>
<dbReference type="GeneID" id="98173207"/>
<keyword evidence="2" id="KW-1133">Transmembrane helix</keyword>
<feature type="domain" description="DUF7728" evidence="4">
    <location>
        <begin position="47"/>
        <end position="208"/>
    </location>
</feature>
<comment type="caution">
    <text evidence="5">The sequence shown here is derived from an EMBL/GenBank/DDBJ whole genome shotgun (WGS) entry which is preliminary data.</text>
</comment>
<evidence type="ECO:0000256" key="2">
    <source>
        <dbReference type="SAM" id="Phobius"/>
    </source>
</evidence>
<evidence type="ECO:0000313" key="6">
    <source>
        <dbReference type="Proteomes" id="UP001628179"/>
    </source>
</evidence>
<keyword evidence="3" id="KW-0732">Signal</keyword>
<feature type="compositionally biased region" description="Basic and acidic residues" evidence="1">
    <location>
        <begin position="343"/>
        <end position="355"/>
    </location>
</feature>
<reference evidence="5 6" key="1">
    <citation type="submission" date="2024-09" db="EMBL/GenBank/DDBJ databases">
        <title>Itraconazole resistance in Madurella fahalii resulting from another homologue of gene encoding cytochrome P450 14-alpha sterol demethylase (CYP51).</title>
        <authorList>
            <person name="Yoshioka I."/>
            <person name="Fahal A.H."/>
            <person name="Kaneko S."/>
            <person name="Yaguchi T."/>
        </authorList>
    </citation>
    <scope>NUCLEOTIDE SEQUENCE [LARGE SCALE GENOMIC DNA]</scope>
    <source>
        <strain evidence="5 6">IFM 68171</strain>
    </source>
</reference>
<organism evidence="5 6">
    <name type="scientific">Madurella fahalii</name>
    <dbReference type="NCBI Taxonomy" id="1157608"/>
    <lineage>
        <taxon>Eukaryota</taxon>
        <taxon>Fungi</taxon>
        <taxon>Dikarya</taxon>
        <taxon>Ascomycota</taxon>
        <taxon>Pezizomycotina</taxon>
        <taxon>Sordariomycetes</taxon>
        <taxon>Sordariomycetidae</taxon>
        <taxon>Sordariales</taxon>
        <taxon>Sordariales incertae sedis</taxon>
        <taxon>Madurella</taxon>
    </lineage>
</organism>
<keyword evidence="2" id="KW-0812">Transmembrane</keyword>
<protein>
    <recommendedName>
        <fullName evidence="4">DUF7728 domain-containing protein</fullName>
    </recommendedName>
</protein>